<gene>
    <name evidence="1" type="ORF">CCAP1982_LOCUS4187</name>
</gene>
<dbReference type="InterPro" id="IPR052448">
    <property type="entry name" value="DnaJ_C16_autophagy_reg"/>
</dbReference>
<feature type="non-terminal residue" evidence="1">
    <location>
        <position position="1"/>
    </location>
</feature>
<dbReference type="OrthoDB" id="10065037at2759"/>
<dbReference type="Proteomes" id="UP000606786">
    <property type="component" value="Unassembled WGS sequence"/>
</dbReference>
<evidence type="ECO:0000313" key="2">
    <source>
        <dbReference type="Proteomes" id="UP000606786"/>
    </source>
</evidence>
<protein>
    <submittedName>
        <fullName evidence="1">(Mediterranean fruit fly) hypothetical protein</fullName>
    </submittedName>
</protein>
<organism evidence="1 2">
    <name type="scientific">Ceratitis capitata</name>
    <name type="common">Mediterranean fruit fly</name>
    <name type="synonym">Tephritis capitata</name>
    <dbReference type="NCBI Taxonomy" id="7213"/>
    <lineage>
        <taxon>Eukaryota</taxon>
        <taxon>Metazoa</taxon>
        <taxon>Ecdysozoa</taxon>
        <taxon>Arthropoda</taxon>
        <taxon>Hexapoda</taxon>
        <taxon>Insecta</taxon>
        <taxon>Pterygota</taxon>
        <taxon>Neoptera</taxon>
        <taxon>Endopterygota</taxon>
        <taxon>Diptera</taxon>
        <taxon>Brachycera</taxon>
        <taxon>Muscomorpha</taxon>
        <taxon>Tephritoidea</taxon>
        <taxon>Tephritidae</taxon>
        <taxon>Ceratitis</taxon>
        <taxon>Ceratitis</taxon>
    </lineage>
</organism>
<name>A0A811U9G2_CERCA</name>
<reference evidence="1" key="1">
    <citation type="submission" date="2020-11" db="EMBL/GenBank/DDBJ databases">
        <authorList>
            <person name="Whitehead M."/>
        </authorList>
    </citation>
    <scope>NUCLEOTIDE SEQUENCE</scope>
    <source>
        <strain evidence="1">EGII</strain>
    </source>
</reference>
<dbReference type="PANTHER" id="PTHR44303">
    <property type="entry name" value="DNAJ HOMOLOG SUBFAMILY C MEMBER 16"/>
    <property type="match status" value="1"/>
</dbReference>
<comment type="caution">
    <text evidence="1">The sequence shown here is derived from an EMBL/GenBank/DDBJ whole genome shotgun (WGS) entry which is preliminary data.</text>
</comment>
<dbReference type="EMBL" id="CAJHJT010000001">
    <property type="protein sequence ID" value="CAD6995471.1"/>
    <property type="molecule type" value="Genomic_DNA"/>
</dbReference>
<dbReference type="AlphaFoldDB" id="A0A811U9G2"/>
<proteinExistence type="predicted"/>
<evidence type="ECO:0000313" key="1">
    <source>
        <dbReference type="EMBL" id="CAD6995471.1"/>
    </source>
</evidence>
<sequence>MEGVCPVEWSQPRKRLCVILITENNDSHNNARIAFRNIALQTEYSRERVRFAYIFKEKQKDFINSITRGSKDGQLSEIVIIWRRDHTHIRYEWIKGLHLSWDISLYASNQDFINVTQKHLDNTIQRLLKTSESFAYETYVN</sequence>
<dbReference type="PANTHER" id="PTHR44303:SF2">
    <property type="entry name" value="DNAJ HOMOLOG SUBFAMILY C MEMBER 16"/>
    <property type="match status" value="1"/>
</dbReference>
<keyword evidence="2" id="KW-1185">Reference proteome</keyword>
<accession>A0A811U9G2</accession>